<dbReference type="InterPro" id="IPR006015">
    <property type="entry name" value="Universal_stress_UspA"/>
</dbReference>
<dbReference type="EMBL" id="AWXZ01000013">
    <property type="protein sequence ID" value="ESR26708.1"/>
    <property type="molecule type" value="Genomic_DNA"/>
</dbReference>
<organism evidence="3 4">
    <name type="scientific">Lutibaculum baratangense AMV1</name>
    <dbReference type="NCBI Taxonomy" id="631454"/>
    <lineage>
        <taxon>Bacteria</taxon>
        <taxon>Pseudomonadati</taxon>
        <taxon>Pseudomonadota</taxon>
        <taxon>Alphaproteobacteria</taxon>
        <taxon>Hyphomicrobiales</taxon>
        <taxon>Tepidamorphaceae</taxon>
        <taxon>Lutibaculum</taxon>
    </lineage>
</organism>
<dbReference type="Pfam" id="PF00582">
    <property type="entry name" value="Usp"/>
    <property type="match status" value="1"/>
</dbReference>
<dbReference type="eggNOG" id="COG0589">
    <property type="taxonomic scope" value="Bacteria"/>
</dbReference>
<proteinExistence type="inferred from homology"/>
<protein>
    <submittedName>
        <fullName evidence="3">Universal stress protein UspA</fullName>
    </submittedName>
</protein>
<dbReference type="SUPFAM" id="SSF52402">
    <property type="entry name" value="Adenine nucleotide alpha hydrolases-like"/>
    <property type="match status" value="2"/>
</dbReference>
<gene>
    <name evidence="3" type="ORF">N177_0492</name>
</gene>
<evidence type="ECO:0000259" key="2">
    <source>
        <dbReference type="Pfam" id="PF00582"/>
    </source>
</evidence>
<dbReference type="CDD" id="cd00293">
    <property type="entry name" value="USP-like"/>
    <property type="match status" value="1"/>
</dbReference>
<sequence length="275" mass="30002">MAIKDLAVAYNASANANAALKMAVQMCKKYGAALTGLYARAPIRFEGNVQRWISDDIMESLRSAENETAKEIGQKFRDQASAEGMTGSIEFVSDEGLPNAVIARQARYHDLLLLGQFSDPSDAGRNVRAEDLVLRAGRPLLIVPVNYEVRPFEEYAVVAWDGSRPAARALSDAMQILETKRRIDVVSVTSGDGNGTKRVDNVITHLKKHGVDARAVPLKATREGVGGTILGYCTEQKPDILVMGAYGHAKLREDLFGGTTRHILEHMNVPVVMSH</sequence>
<name>V4TLM8_9HYPH</name>
<dbReference type="PRINTS" id="PR01438">
    <property type="entry name" value="UNVRSLSTRESS"/>
</dbReference>
<accession>V4TLM8</accession>
<dbReference type="RefSeq" id="WP_023430641.1">
    <property type="nucleotide sequence ID" value="NZ_AWXZ01000013.1"/>
</dbReference>
<keyword evidence="4" id="KW-1185">Reference proteome</keyword>
<evidence type="ECO:0000313" key="3">
    <source>
        <dbReference type="EMBL" id="ESR26708.1"/>
    </source>
</evidence>
<dbReference type="AlphaFoldDB" id="V4TLM8"/>
<dbReference type="OrthoDB" id="9804721at2"/>
<comment type="caution">
    <text evidence="3">The sequence shown here is derived from an EMBL/GenBank/DDBJ whole genome shotgun (WGS) entry which is preliminary data.</text>
</comment>
<comment type="similarity">
    <text evidence="1">Belongs to the universal stress protein A family.</text>
</comment>
<reference evidence="3 4" key="1">
    <citation type="journal article" date="2014" name="Genome Announc.">
        <title>Draft Genome Sequence of Lutibaculum baratangense Strain AMV1T, Isolated from a Mud Volcano in Andamans, India.</title>
        <authorList>
            <person name="Singh A."/>
            <person name="Sreenivas A."/>
            <person name="Sathyanarayana Reddy G."/>
            <person name="Pinnaka A.K."/>
            <person name="Shivaji S."/>
        </authorList>
    </citation>
    <scope>NUCLEOTIDE SEQUENCE [LARGE SCALE GENOMIC DNA]</scope>
    <source>
        <strain evidence="3 4">AMV1</strain>
    </source>
</reference>
<dbReference type="InterPro" id="IPR006016">
    <property type="entry name" value="UspA"/>
</dbReference>
<dbReference type="STRING" id="631454.N177_0492"/>
<evidence type="ECO:0000313" key="4">
    <source>
        <dbReference type="Proteomes" id="UP000017819"/>
    </source>
</evidence>
<feature type="domain" description="UspA" evidence="2">
    <location>
        <begin position="157"/>
        <end position="273"/>
    </location>
</feature>
<dbReference type="Gene3D" id="3.40.50.12370">
    <property type="match status" value="1"/>
</dbReference>
<evidence type="ECO:0000256" key="1">
    <source>
        <dbReference type="ARBA" id="ARBA00008791"/>
    </source>
</evidence>
<dbReference type="Proteomes" id="UP000017819">
    <property type="component" value="Unassembled WGS sequence"/>
</dbReference>
<dbReference type="PANTHER" id="PTHR46268:SF15">
    <property type="entry name" value="UNIVERSAL STRESS PROTEIN HP_0031"/>
    <property type="match status" value="1"/>
</dbReference>
<dbReference type="PANTHER" id="PTHR46268">
    <property type="entry name" value="STRESS RESPONSE PROTEIN NHAX"/>
    <property type="match status" value="1"/>
</dbReference>